<dbReference type="PANTHER" id="PTHR31344:SF0">
    <property type="entry name" value="NUCLEAR PORE COMPLEX PROTEIN NUP205"/>
    <property type="match status" value="1"/>
</dbReference>
<sequence>MKGDNPLFRLQSLQRDLVAFSEARLPNVERLSNELESSAEDLRRLLGKNKKNESSRRVLAPNASAGSEALKIGDVEYEVNEEFRQYAIKVADELDLDELEAAKLCLDVTLDVTAGVDLTLPDRAVLRFTQQRCAVLECMRLVLQLHEDVDEIDDPHFKEVYERLMSQVLATSQSNVPETASKLFKACKDGLVEVETFIRRCAEAKQTRIMTGSISASDLAGSTVAQQLLLVRQHESLAGILALLLNGRLDLEPPDYRELISHAASVELTSDIAVHYIPILIASAARFGSSEQTSRDTAVQLHKLFEAGPAQLHWKMSDLKAVATAAWVAEYSHRFQDPTSDTTLRVADRQKAEGDRSELFIQAVDNRVFHFMLAACKWLKPELWHDPAKVGLVEFLLADERSIFREASAPSAEFVALAMRELQAFTDAFVSNMPDVVRRLKVEEDDKRRMKFSIASSEPSGYQPDLERFMLVMAYAYQDSPETAQEFLRDRETNLSGFLRWVSQRLPTPRVAALCELLTSISSDEGSSNMVHRFLLEGTTMVSGKLRKTYGVSWSQIFAELETYAASLRNRPALPQLASQEGAVASRDHIEGVETGIMLEAYLRLAAHVCRRSPEARNWLLREQSFHIGEVMFQMASSSIEGRLQASCFNMLAAMLESKVTEVNDGMWVMLDEWISTGGPAGVNAARPVAPGKALPSERHYLQRFGERPETATALVSLLKGLVMPPASQGVPFLDMLPFPENLGAAHRHTGIDAYVDFAIGTVFRQSNDYLRGGAEIDEINVLRYTCLDFVFQVLSTFNEDLLVLANATNIEVDATMRTSSLSTYARLHPFARVMEWLFNNNVISALFIAARQDVVQIDSCGFGTPLVQSTLRSIQVMNLAFELQATYFNIVRLIVKTQSGSRGAQVANPAFASFDDVMQSHISAAVDIAGYTTSVHAALSLESIRLLQKLVSSRKISGVSDLGPLRARAGNRLISAFGDESDILASDLLPTFVISARDVEEGEPNLKIIKVKAILDMLNASLDASCGRPSLGHSLLGFSCGERTVHIAPDSIFARGDSLFHAVTYLSAFIPTVIPPSNISWLLAVKRGCLDVVNKLALTPLTTGLVRPELLHSELLDALSAGLAPADAYPLFDDRQCFETDVLLETSADAVRDFLKVRELFFRYAAHQLRSAEEQDAFSVQESTTSTLRGIIRLQTGDIQKTMSVFDLSDFMDIDTASGLEVDHRMLAGIDLSACIKTDATERVASYDLKMAEQLLTLRKRELVNNGSIKEPQEEQQLDDEIVATLASLLSQNNFRAIEQARVSALEAWTELVSLMMTAGGLQDVQLSALALQGLHTILPRYERSVATNYDSTALLARLTLALVHPITTAISCTPEQSSTAHERLLAAVRISLKCIADSDTWLTLRDICYRTCIAVVGCLPLKGPENGKTVASSHARQLLVLVQNAGDRVLSVLAEDAFSGRGSTRVSAVLFLDALVALSQAANLSSGMLRALSKLNFVPVLIDTSIGSVASSFQAQNEELTTTLAYFHTALALLLRICSTADGTQLVLNSGFFSAISDSRLFSTDPDIGLDIDNPVALRQFYRLLSAVLRVVTAVAIARGPGNAATLQLCKSFLLQNRFSIQAVFKRTSSVQRTAGPAENEAQEVAEQFGKLMLVTGFLDDDESTQQKTLRLGGFT</sequence>
<comment type="subcellular location">
    <subcellularLocation>
        <location evidence="1">Nucleus</location>
    </subcellularLocation>
</comment>
<keyword evidence="3" id="KW-0813">Transport</keyword>
<dbReference type="PANTHER" id="PTHR31344">
    <property type="entry name" value="NUCLEAR PORE COMPLEX PROTEIN NUP205"/>
    <property type="match status" value="1"/>
</dbReference>
<keyword evidence="4" id="KW-0539">Nucleus</keyword>
<name>A0AAN7TS61_9PEZI</name>
<comment type="similarity">
    <text evidence="2">Belongs to the NUP186/NUP192/NUP205 family.</text>
</comment>
<organism evidence="5 6">
    <name type="scientific">Meristemomyces frigidus</name>
    <dbReference type="NCBI Taxonomy" id="1508187"/>
    <lineage>
        <taxon>Eukaryota</taxon>
        <taxon>Fungi</taxon>
        <taxon>Dikarya</taxon>
        <taxon>Ascomycota</taxon>
        <taxon>Pezizomycotina</taxon>
        <taxon>Dothideomycetes</taxon>
        <taxon>Dothideomycetidae</taxon>
        <taxon>Mycosphaerellales</taxon>
        <taxon>Teratosphaeriaceae</taxon>
        <taxon>Meristemomyces</taxon>
    </lineage>
</organism>
<evidence type="ECO:0000313" key="6">
    <source>
        <dbReference type="Proteomes" id="UP001310890"/>
    </source>
</evidence>
<comment type="caution">
    <text evidence="5">The sequence shown here is derived from an EMBL/GenBank/DDBJ whole genome shotgun (WGS) entry which is preliminary data.</text>
</comment>
<evidence type="ECO:0008006" key="7">
    <source>
        <dbReference type="Google" id="ProtNLM"/>
    </source>
</evidence>
<evidence type="ECO:0000256" key="2">
    <source>
        <dbReference type="ARBA" id="ARBA00005892"/>
    </source>
</evidence>
<dbReference type="GO" id="GO:0044611">
    <property type="term" value="C:nuclear pore inner ring"/>
    <property type="evidence" value="ECO:0007669"/>
    <property type="project" value="TreeGrafter"/>
</dbReference>
<evidence type="ECO:0000313" key="5">
    <source>
        <dbReference type="EMBL" id="KAK5118969.1"/>
    </source>
</evidence>
<dbReference type="EMBL" id="JAVRRL010000001">
    <property type="protein sequence ID" value="KAK5118969.1"/>
    <property type="molecule type" value="Genomic_DNA"/>
</dbReference>
<dbReference type="InterPro" id="IPR021827">
    <property type="entry name" value="Nup186/Nup192/Nup205"/>
</dbReference>
<dbReference type="GO" id="GO:0017056">
    <property type="term" value="F:structural constituent of nuclear pore"/>
    <property type="evidence" value="ECO:0007669"/>
    <property type="project" value="TreeGrafter"/>
</dbReference>
<evidence type="ECO:0000256" key="1">
    <source>
        <dbReference type="ARBA" id="ARBA00004123"/>
    </source>
</evidence>
<dbReference type="Pfam" id="PF11894">
    <property type="entry name" value="Nup192"/>
    <property type="match status" value="1"/>
</dbReference>
<proteinExistence type="inferred from homology"/>
<reference evidence="5" key="1">
    <citation type="submission" date="2023-08" db="EMBL/GenBank/DDBJ databases">
        <title>Black Yeasts Isolated from many extreme environments.</title>
        <authorList>
            <person name="Coleine C."/>
            <person name="Stajich J.E."/>
            <person name="Selbmann L."/>
        </authorList>
    </citation>
    <scope>NUCLEOTIDE SEQUENCE</scope>
    <source>
        <strain evidence="5">CCFEE 5401</strain>
    </source>
</reference>
<gene>
    <name evidence="5" type="ORF">LTR62_000180</name>
</gene>
<accession>A0AAN7TS61</accession>
<evidence type="ECO:0000256" key="3">
    <source>
        <dbReference type="ARBA" id="ARBA00022448"/>
    </source>
</evidence>
<dbReference type="Proteomes" id="UP001310890">
    <property type="component" value="Unassembled WGS sequence"/>
</dbReference>
<dbReference type="GO" id="GO:0006999">
    <property type="term" value="P:nuclear pore organization"/>
    <property type="evidence" value="ECO:0007669"/>
    <property type="project" value="TreeGrafter"/>
</dbReference>
<protein>
    <recommendedName>
        <fullName evidence="7">Nucleoporin</fullName>
    </recommendedName>
</protein>
<evidence type="ECO:0000256" key="4">
    <source>
        <dbReference type="ARBA" id="ARBA00023242"/>
    </source>
</evidence>